<sequence>MSLLPVAHARARVLDGADRLGIETVSLADAGGRVLAADLAATRSQPPFPASAMDGYAVRADDARVAGARLRVAGVSAAGRRYPGTLAPGEAVRIFTGAPVPEGAETILIQENAERIDEETVEVAVPVEPGRHIRAAGLDFEEGQPLLTAGTRLGVRHIALAAAMNHPELPVARRPRVALIATGDELVPPGAVPGPDQIVASNTPALAAMIAAAGGEPLDLGIVPDAREATADALARARASGADVIVTLGGASVGEHDLVKQAFGDVGMELGFWKIAMRPGKPLIFGRLSDLRVLGLPGNPVSSLVCALLFLTPLLRALQGDTDPGPWFEPAVLASDMPANGDREDYVRARVAESPTGPPLVEPFSVQDSSMLSTLAVAKALLVRPAHAPDARAGETCRIIRL</sequence>
<dbReference type="InterPro" id="IPR001453">
    <property type="entry name" value="MoaB/Mog_dom"/>
</dbReference>
<dbReference type="PANTHER" id="PTHR10192:SF5">
    <property type="entry name" value="GEPHYRIN"/>
    <property type="match status" value="1"/>
</dbReference>
<keyword evidence="6 11" id="KW-0808">Transferase</keyword>
<dbReference type="SUPFAM" id="SSF63867">
    <property type="entry name" value="MoeA C-terminal domain-like"/>
    <property type="match status" value="1"/>
</dbReference>
<evidence type="ECO:0000256" key="1">
    <source>
        <dbReference type="ARBA" id="ARBA00001946"/>
    </source>
</evidence>
<dbReference type="SMART" id="SM00852">
    <property type="entry name" value="MoCF_biosynth"/>
    <property type="match status" value="1"/>
</dbReference>
<evidence type="ECO:0000256" key="2">
    <source>
        <dbReference type="ARBA" id="ARBA00002901"/>
    </source>
</evidence>
<dbReference type="Pfam" id="PF03453">
    <property type="entry name" value="MoeA_N"/>
    <property type="match status" value="1"/>
</dbReference>
<evidence type="ECO:0000256" key="7">
    <source>
        <dbReference type="ARBA" id="ARBA00022723"/>
    </source>
</evidence>
<name>A0AAE3VP44_9HYPH</name>
<comment type="catalytic activity">
    <reaction evidence="10">
        <text>adenylyl-molybdopterin + molybdate = Mo-molybdopterin + AMP + H(+)</text>
        <dbReference type="Rhea" id="RHEA:35047"/>
        <dbReference type="ChEBI" id="CHEBI:15378"/>
        <dbReference type="ChEBI" id="CHEBI:36264"/>
        <dbReference type="ChEBI" id="CHEBI:62727"/>
        <dbReference type="ChEBI" id="CHEBI:71302"/>
        <dbReference type="ChEBI" id="CHEBI:456215"/>
        <dbReference type="EC" id="2.10.1.1"/>
    </reaction>
</comment>
<comment type="cofactor">
    <cofactor evidence="1 11">
        <name>Mg(2+)</name>
        <dbReference type="ChEBI" id="CHEBI:18420"/>
    </cofactor>
</comment>
<comment type="caution">
    <text evidence="13">The sequence shown here is derived from an EMBL/GenBank/DDBJ whole genome shotgun (WGS) entry which is preliminary data.</text>
</comment>
<dbReference type="Gene3D" id="3.40.980.10">
    <property type="entry name" value="MoaB/Mog-like domain"/>
    <property type="match status" value="1"/>
</dbReference>
<evidence type="ECO:0000313" key="13">
    <source>
        <dbReference type="EMBL" id="MDQ0315560.1"/>
    </source>
</evidence>
<keyword evidence="9 11" id="KW-0501">Molybdenum cofactor biosynthesis</keyword>
<evidence type="ECO:0000256" key="9">
    <source>
        <dbReference type="ARBA" id="ARBA00023150"/>
    </source>
</evidence>
<dbReference type="GO" id="GO:0061599">
    <property type="term" value="F:molybdopterin molybdotransferase activity"/>
    <property type="evidence" value="ECO:0007669"/>
    <property type="project" value="UniProtKB-UniRule"/>
</dbReference>
<organism evidence="13 14">
    <name type="scientific">Amorphus orientalis</name>
    <dbReference type="NCBI Taxonomy" id="649198"/>
    <lineage>
        <taxon>Bacteria</taxon>
        <taxon>Pseudomonadati</taxon>
        <taxon>Pseudomonadota</taxon>
        <taxon>Alphaproteobacteria</taxon>
        <taxon>Hyphomicrobiales</taxon>
        <taxon>Amorphaceae</taxon>
        <taxon>Amorphus</taxon>
    </lineage>
</organism>
<proteinExistence type="inferred from homology"/>
<comment type="similarity">
    <text evidence="4 11">Belongs to the MoeA family.</text>
</comment>
<dbReference type="AlphaFoldDB" id="A0AAE3VP44"/>
<keyword evidence="14" id="KW-1185">Reference proteome</keyword>
<dbReference type="EMBL" id="JAUSUL010000002">
    <property type="protein sequence ID" value="MDQ0315560.1"/>
    <property type="molecule type" value="Genomic_DNA"/>
</dbReference>
<dbReference type="NCBIfam" id="TIGR00177">
    <property type="entry name" value="molyb_syn"/>
    <property type="match status" value="1"/>
</dbReference>
<evidence type="ECO:0000256" key="11">
    <source>
        <dbReference type="RuleBase" id="RU365090"/>
    </source>
</evidence>
<evidence type="ECO:0000256" key="10">
    <source>
        <dbReference type="ARBA" id="ARBA00047317"/>
    </source>
</evidence>
<keyword evidence="7 11" id="KW-0479">Metal-binding</keyword>
<evidence type="ECO:0000256" key="3">
    <source>
        <dbReference type="ARBA" id="ARBA00005046"/>
    </source>
</evidence>
<evidence type="ECO:0000313" key="14">
    <source>
        <dbReference type="Proteomes" id="UP001229244"/>
    </source>
</evidence>
<dbReference type="SUPFAM" id="SSF53218">
    <property type="entry name" value="Molybdenum cofactor biosynthesis proteins"/>
    <property type="match status" value="1"/>
</dbReference>
<feature type="domain" description="MoaB/Mog" evidence="12">
    <location>
        <begin position="178"/>
        <end position="317"/>
    </location>
</feature>
<dbReference type="InterPro" id="IPR036425">
    <property type="entry name" value="MoaB/Mog-like_dom_sf"/>
</dbReference>
<protein>
    <recommendedName>
        <fullName evidence="11">Molybdopterin molybdenumtransferase</fullName>
        <ecNumber evidence="11">2.10.1.1</ecNumber>
    </recommendedName>
</protein>
<dbReference type="Pfam" id="PF03454">
    <property type="entry name" value="MoeA_C"/>
    <property type="match status" value="1"/>
</dbReference>
<accession>A0AAE3VP44</accession>
<keyword evidence="5 11" id="KW-0500">Molybdenum</keyword>
<evidence type="ECO:0000256" key="8">
    <source>
        <dbReference type="ARBA" id="ARBA00022842"/>
    </source>
</evidence>
<dbReference type="FunFam" id="2.170.190.11:FF:000001">
    <property type="entry name" value="Molybdopterin molybdenumtransferase"/>
    <property type="match status" value="1"/>
</dbReference>
<dbReference type="GO" id="GO:0006777">
    <property type="term" value="P:Mo-molybdopterin cofactor biosynthetic process"/>
    <property type="evidence" value="ECO:0007669"/>
    <property type="project" value="UniProtKB-UniRule"/>
</dbReference>
<dbReference type="RefSeq" id="WP_306885387.1">
    <property type="nucleotide sequence ID" value="NZ_JAUSUL010000002.1"/>
</dbReference>
<dbReference type="NCBIfam" id="NF045515">
    <property type="entry name" value="Glp_gephyrin"/>
    <property type="match status" value="1"/>
</dbReference>
<dbReference type="Gene3D" id="2.170.190.11">
    <property type="entry name" value="Molybdopterin biosynthesis moea protein, domain 3"/>
    <property type="match status" value="1"/>
</dbReference>
<dbReference type="EC" id="2.10.1.1" evidence="11"/>
<comment type="pathway">
    <text evidence="3 11">Cofactor biosynthesis; molybdopterin biosynthesis.</text>
</comment>
<dbReference type="Gene3D" id="2.40.340.10">
    <property type="entry name" value="MoeA, C-terminal, domain IV"/>
    <property type="match status" value="1"/>
</dbReference>
<dbReference type="PANTHER" id="PTHR10192">
    <property type="entry name" value="MOLYBDOPTERIN BIOSYNTHESIS PROTEIN"/>
    <property type="match status" value="1"/>
</dbReference>
<evidence type="ECO:0000256" key="6">
    <source>
        <dbReference type="ARBA" id="ARBA00022679"/>
    </source>
</evidence>
<dbReference type="GO" id="GO:0046872">
    <property type="term" value="F:metal ion binding"/>
    <property type="evidence" value="ECO:0007669"/>
    <property type="project" value="UniProtKB-UniRule"/>
</dbReference>
<gene>
    <name evidence="13" type="ORF">J2S73_002017</name>
</gene>
<dbReference type="CDD" id="cd00887">
    <property type="entry name" value="MoeA"/>
    <property type="match status" value="1"/>
</dbReference>
<evidence type="ECO:0000256" key="4">
    <source>
        <dbReference type="ARBA" id="ARBA00010763"/>
    </source>
</evidence>
<dbReference type="GO" id="GO:0005829">
    <property type="term" value="C:cytosol"/>
    <property type="evidence" value="ECO:0007669"/>
    <property type="project" value="TreeGrafter"/>
</dbReference>
<keyword evidence="8 11" id="KW-0460">Magnesium</keyword>
<dbReference type="Gene3D" id="3.90.105.10">
    <property type="entry name" value="Molybdopterin biosynthesis moea protein, domain 2"/>
    <property type="match status" value="1"/>
</dbReference>
<dbReference type="FunFam" id="3.40.980.10:FF:000004">
    <property type="entry name" value="Molybdopterin molybdenumtransferase"/>
    <property type="match status" value="1"/>
</dbReference>
<evidence type="ECO:0000259" key="12">
    <source>
        <dbReference type="SMART" id="SM00852"/>
    </source>
</evidence>
<dbReference type="SUPFAM" id="SSF63882">
    <property type="entry name" value="MoeA N-terminal region -like"/>
    <property type="match status" value="1"/>
</dbReference>
<dbReference type="InterPro" id="IPR005110">
    <property type="entry name" value="MoeA_linker/N"/>
</dbReference>
<dbReference type="InterPro" id="IPR036688">
    <property type="entry name" value="MoeA_C_domain_IV_sf"/>
</dbReference>
<dbReference type="Proteomes" id="UP001229244">
    <property type="component" value="Unassembled WGS sequence"/>
</dbReference>
<comment type="function">
    <text evidence="2 11">Catalyzes the insertion of molybdate into adenylated molybdopterin with the concomitant release of AMP.</text>
</comment>
<dbReference type="Pfam" id="PF00994">
    <property type="entry name" value="MoCF_biosynth"/>
    <property type="match status" value="1"/>
</dbReference>
<dbReference type="InterPro" id="IPR036135">
    <property type="entry name" value="MoeA_linker/N_sf"/>
</dbReference>
<dbReference type="InterPro" id="IPR005111">
    <property type="entry name" value="MoeA_C_domain_IV"/>
</dbReference>
<dbReference type="InterPro" id="IPR038987">
    <property type="entry name" value="MoeA-like"/>
</dbReference>
<reference evidence="13" key="1">
    <citation type="submission" date="2023-07" db="EMBL/GenBank/DDBJ databases">
        <title>Genomic Encyclopedia of Type Strains, Phase IV (KMG-IV): sequencing the most valuable type-strain genomes for metagenomic binning, comparative biology and taxonomic classification.</title>
        <authorList>
            <person name="Goeker M."/>
        </authorList>
    </citation>
    <scope>NUCLEOTIDE SEQUENCE</scope>
    <source>
        <strain evidence="13">DSM 21202</strain>
    </source>
</reference>
<evidence type="ECO:0000256" key="5">
    <source>
        <dbReference type="ARBA" id="ARBA00022505"/>
    </source>
</evidence>